<dbReference type="InterPro" id="IPR002156">
    <property type="entry name" value="RNaseH_domain"/>
</dbReference>
<protein>
    <recommendedName>
        <fullName evidence="2">RNase H type-1 domain-containing protein</fullName>
    </recommendedName>
</protein>
<organism evidence="3 4">
    <name type="scientific">Dipteronia dyeriana</name>
    <dbReference type="NCBI Taxonomy" id="168575"/>
    <lineage>
        <taxon>Eukaryota</taxon>
        <taxon>Viridiplantae</taxon>
        <taxon>Streptophyta</taxon>
        <taxon>Embryophyta</taxon>
        <taxon>Tracheophyta</taxon>
        <taxon>Spermatophyta</taxon>
        <taxon>Magnoliopsida</taxon>
        <taxon>eudicotyledons</taxon>
        <taxon>Gunneridae</taxon>
        <taxon>Pentapetalae</taxon>
        <taxon>rosids</taxon>
        <taxon>malvids</taxon>
        <taxon>Sapindales</taxon>
        <taxon>Sapindaceae</taxon>
        <taxon>Hippocastanoideae</taxon>
        <taxon>Acereae</taxon>
        <taxon>Dipteronia</taxon>
    </lineage>
</organism>
<proteinExistence type="inferred from homology"/>
<sequence>MKVVKVSDVSFVALFKKEGEAKVLSKICIINGDASYMFWSESRNHLVFENVGQQVSQTADFVKYKIFGGFKTLLRAIHRAVELCVSNPRLRDHDISVVSDSKVVVAWVNEDDFGNMDHVQTIYDIHGMSKSFGDMQVVFDYRIFNSFMDSLAKMGSMKSKLKGTNNTIEREFNLKVAEEYKGLGTLASGLRVFMEQLTSKNGSFDDYVQQINAILNQVTHFEDVISMFDQYVSLLESKMHSLYQHPPT</sequence>
<comment type="similarity">
    <text evidence="1">Belongs to the BLOC1S2 family.</text>
</comment>
<feature type="domain" description="RNase H type-1" evidence="2">
    <location>
        <begin position="93"/>
        <end position="154"/>
    </location>
</feature>
<dbReference type="GO" id="GO:0004523">
    <property type="term" value="F:RNA-DNA hybrid ribonuclease activity"/>
    <property type="evidence" value="ECO:0007669"/>
    <property type="project" value="InterPro"/>
</dbReference>
<dbReference type="Proteomes" id="UP001280121">
    <property type="component" value="Unassembled WGS sequence"/>
</dbReference>
<evidence type="ECO:0000259" key="2">
    <source>
        <dbReference type="Pfam" id="PF13456"/>
    </source>
</evidence>
<accession>A0AAD9X5W6</accession>
<gene>
    <name evidence="3" type="ORF">Ddye_013215</name>
</gene>
<dbReference type="GO" id="GO:0003676">
    <property type="term" value="F:nucleic acid binding"/>
    <property type="evidence" value="ECO:0007669"/>
    <property type="project" value="InterPro"/>
</dbReference>
<dbReference type="PANTHER" id="PTHR47882">
    <property type="entry name" value="BIOGENESIS OF LYSOSOME-RELATED ORGANELLES COMPLEX 1 SUBUNIT 2"/>
    <property type="match status" value="1"/>
</dbReference>
<dbReference type="PANTHER" id="PTHR47882:SF1">
    <property type="entry name" value="BIOGENESIS OF LYSOSOME-RELATED ORGANELLES COMPLEX 1 SUBUNIT 2"/>
    <property type="match status" value="1"/>
</dbReference>
<dbReference type="EMBL" id="JANJYI010000004">
    <property type="protein sequence ID" value="KAK2653359.1"/>
    <property type="molecule type" value="Genomic_DNA"/>
</dbReference>
<evidence type="ECO:0000256" key="1">
    <source>
        <dbReference type="ARBA" id="ARBA00008468"/>
    </source>
</evidence>
<comment type="caution">
    <text evidence="3">The sequence shown here is derived from an EMBL/GenBank/DDBJ whole genome shotgun (WGS) entry which is preliminary data.</text>
</comment>
<name>A0AAD9X5W6_9ROSI</name>
<reference evidence="3" key="1">
    <citation type="journal article" date="2023" name="Plant J.">
        <title>Genome sequences and population genomics provide insights into the demographic history, inbreeding, and mutation load of two 'living fossil' tree species of Dipteronia.</title>
        <authorList>
            <person name="Feng Y."/>
            <person name="Comes H.P."/>
            <person name="Chen J."/>
            <person name="Zhu S."/>
            <person name="Lu R."/>
            <person name="Zhang X."/>
            <person name="Li P."/>
            <person name="Qiu J."/>
            <person name="Olsen K.M."/>
            <person name="Qiu Y."/>
        </authorList>
    </citation>
    <scope>NUCLEOTIDE SEQUENCE</scope>
    <source>
        <strain evidence="3">KIB01</strain>
    </source>
</reference>
<dbReference type="InterPro" id="IPR019269">
    <property type="entry name" value="BLOC1_su2"/>
</dbReference>
<dbReference type="AlphaFoldDB" id="A0AAD9X5W6"/>
<evidence type="ECO:0000313" key="4">
    <source>
        <dbReference type="Proteomes" id="UP001280121"/>
    </source>
</evidence>
<keyword evidence="4" id="KW-1185">Reference proteome</keyword>
<evidence type="ECO:0000313" key="3">
    <source>
        <dbReference type="EMBL" id="KAK2653359.1"/>
    </source>
</evidence>
<dbReference type="Pfam" id="PF13456">
    <property type="entry name" value="RVT_3"/>
    <property type="match status" value="1"/>
</dbReference>
<dbReference type="Pfam" id="PF10046">
    <property type="entry name" value="BLOC1_2"/>
    <property type="match status" value="1"/>
</dbReference>